<dbReference type="Proteomes" id="UP000266634">
    <property type="component" value="Unassembled WGS sequence"/>
</dbReference>
<reference evidence="2 4" key="1">
    <citation type="journal article" date="2015" name="Genome Announc.">
        <title>Complete Genome Sequence of Clavibacter michiganensis subsp. insidiosus R1-1 Using PacBio Single-Molecule Real-Time Technology.</title>
        <authorList>
            <person name="Lu Y."/>
            <person name="Samac D.A."/>
            <person name="Glazebrook J."/>
            <person name="Ishimaru C.A."/>
        </authorList>
    </citation>
    <scope>NUCLEOTIDE SEQUENCE [LARGE SCALE GENOMIC DNA]</scope>
    <source>
        <strain evidence="2 4">R1-1</strain>
    </source>
</reference>
<dbReference type="EMBL" id="CP011043">
    <property type="protein sequence ID" value="AJW78366.1"/>
    <property type="molecule type" value="Genomic_DNA"/>
</dbReference>
<protein>
    <submittedName>
        <fullName evidence="2">Uncharacterized protein</fullName>
    </submittedName>
</protein>
<keyword evidence="1" id="KW-0732">Signal</keyword>
<proteinExistence type="predicted"/>
<dbReference type="OrthoDB" id="10008164at2"/>
<sequence>MKKWRSSAFSALSVTLFAAGASAAPDMASAHSAPGYLIVDPSQAVSTAEGLFYPTGPIDDSTLVVIPNPDGSLPGGLTREKLDAMTSRTAADSNASDFSTRVAAEQNGGDITPDSGHTYFAYSSIDWSTPTEGD</sequence>
<feature type="signal peptide" evidence="1">
    <location>
        <begin position="1"/>
        <end position="23"/>
    </location>
</feature>
<gene>
    <name evidence="3" type="ORF">DZF93_03185</name>
    <name evidence="2" type="ORF">VO01_03810</name>
</gene>
<evidence type="ECO:0000313" key="4">
    <source>
        <dbReference type="Proteomes" id="UP000032604"/>
    </source>
</evidence>
<name>A0A0D5CFG4_9MICO</name>
<accession>A0A0D5CFG4</accession>
<reference evidence="3 5" key="2">
    <citation type="submission" date="2018-08" db="EMBL/GenBank/DDBJ databases">
        <title>Genome Sequence of Clavibacter michiganensis Subspecies type strains, and the Atypical Peach-Colored Strains Isolated from Tomato.</title>
        <authorList>
            <person name="Osdaghi E."/>
            <person name="Portier P."/>
            <person name="Briand M."/>
            <person name="Jacques M.-A."/>
        </authorList>
    </citation>
    <scope>NUCLEOTIDE SEQUENCE [LARGE SCALE GENOMIC DNA]</scope>
    <source>
        <strain evidence="3 5">CFBP 6488</strain>
    </source>
</reference>
<organism evidence="2 4">
    <name type="scientific">Clavibacter michiganensis subsp. insidiosus</name>
    <dbReference type="NCBI Taxonomy" id="33014"/>
    <lineage>
        <taxon>Bacteria</taxon>
        <taxon>Bacillati</taxon>
        <taxon>Actinomycetota</taxon>
        <taxon>Actinomycetes</taxon>
        <taxon>Micrococcales</taxon>
        <taxon>Microbacteriaceae</taxon>
        <taxon>Clavibacter</taxon>
    </lineage>
</organism>
<dbReference type="EMBL" id="QWEA01000063">
    <property type="protein sequence ID" value="RIJ44344.1"/>
    <property type="molecule type" value="Genomic_DNA"/>
</dbReference>
<evidence type="ECO:0000313" key="2">
    <source>
        <dbReference type="EMBL" id="AJW78366.1"/>
    </source>
</evidence>
<dbReference type="RefSeq" id="WP_045526979.1">
    <property type="nucleotide sequence ID" value="NZ_CP011043.1"/>
</dbReference>
<feature type="chain" id="PRO_5038208781" evidence="1">
    <location>
        <begin position="24"/>
        <end position="134"/>
    </location>
</feature>
<dbReference type="Proteomes" id="UP000032604">
    <property type="component" value="Chromosome"/>
</dbReference>
<dbReference type="AlphaFoldDB" id="A0A0D5CFG4"/>
<evidence type="ECO:0000256" key="1">
    <source>
        <dbReference type="SAM" id="SignalP"/>
    </source>
</evidence>
<dbReference type="KEGG" id="cmh:VO01_03810"/>
<evidence type="ECO:0000313" key="3">
    <source>
        <dbReference type="EMBL" id="RIJ44344.1"/>
    </source>
</evidence>
<evidence type="ECO:0000313" key="5">
    <source>
        <dbReference type="Proteomes" id="UP000266634"/>
    </source>
</evidence>
<dbReference type="HOGENOM" id="CLU_1892487_0_0_11"/>